<organism evidence="3 4">
    <name type="scientific">Kipferlia bialata</name>
    <dbReference type="NCBI Taxonomy" id="797122"/>
    <lineage>
        <taxon>Eukaryota</taxon>
        <taxon>Metamonada</taxon>
        <taxon>Carpediemonas-like organisms</taxon>
        <taxon>Kipferlia</taxon>
    </lineage>
</organism>
<proteinExistence type="predicted"/>
<evidence type="ECO:0000313" key="4">
    <source>
        <dbReference type="Proteomes" id="UP000265618"/>
    </source>
</evidence>
<dbReference type="EMBL" id="BDIP01000219">
    <property type="protein sequence ID" value="GCA62139.1"/>
    <property type="molecule type" value="Genomic_DNA"/>
</dbReference>
<dbReference type="AlphaFoldDB" id="A0A391NJT9"/>
<reference evidence="3" key="1">
    <citation type="submission" date="2016-10" db="EMBL/GenBank/DDBJ databases">
        <authorList>
            <person name="Tanifuji G."/>
            <person name="Kume K."/>
            <person name="Nakayama T."/>
            <person name="Takabayashi S."/>
            <person name="Hashimoto T."/>
        </authorList>
    </citation>
    <scope>NUCLEOTIDE SEQUENCE</scope>
    <source>
        <strain evidence="3">NY0173</strain>
    </source>
</reference>
<dbReference type="EMBL" id="BDIP01000564">
    <property type="protein sequence ID" value="GCA62374.1"/>
    <property type="molecule type" value="Genomic_DNA"/>
</dbReference>
<accession>A0A391NJT9</accession>
<protein>
    <recommendedName>
        <fullName evidence="5">Ig-like domain-containing protein</fullName>
    </recommendedName>
</protein>
<sequence length="1131" mass="113656">MSVVLRDSGGSVVSDQTTVTATLSMGTLSHSYEATYESSFQTYLIAATAPTRAGDWVVSVGYTGTSAFIADAGTMSVVPSAFSAAKSSVSGPTGPLSVGEEVAVYIDPMDAFGNAVTTNLAPVITATLTLSGQLDVAMAGAYNTDSGLYTYTGTSAVAGSSTVEVVYMDQTSVGSVVVLYVSTSNPYPSVTLAESSVTAGESESLTLTVQDAGGVGLTAESVELSVYSDLSASVYLGHSGDGVYTGSLPVPTDAVGTLTIYGRVQGGSYPGSGYTLTTFQYSVSVLPRVPSCTITSTTQGVVGTSTALEVTVLDGSSSPITCLSLSVSHSADMSGSVSLSHSADGKYGGSVTLPTVATESHTLYAQSTEGCGYGQSTFPLAFTVDPSTPDPSTSTVTVPSSSVQAGEEFTVQVLLKDEYSNTVSTGVALTVSFTVGSEVVPIVAAYDAGTALYTVTSTDAIDHVAGTHTLSIGITDSPSFMTDAGSVTVTGEVAVPDATMTGFNLFLPSSDISYGSVFTATVVLMDASFTAIPWSTTVTFTFTQEGSTPVSIEAVYDTNTKVYTVTSTSSVHSVPGTYTVGIGYTGVPDFISEAGTVTVLPLAAYADFSDVLLSASTVETGTQFTVSVVLRDNSFNVLATETTVTVTFTVGQTSVPIVATYDSGTATYTVSSTAAVDEVVGVHTISVGYTGVPLFKTASVTVSAPATPDPSASAVTINTPQVAGAAFDVYVQLKDESGVDIPTETTVTGTLTMGETSLPFTATYLAAGPVYTLSCTATKAGVYTVSIAYTDTPSFITNAGTVTIVPAAISAAASRVGSPSPASVSAGESVSVDVTVSDSYGNLIPVDGSSLPSFTGVMTQGATQAPMSGALGAAASTYTFTGTFTSSGTVSIGVSYDSASVGTTTFVVTGSAPDGSASTVSLPDSAVPSGFGFTLSVMLRDQYSNPTSADTGVTATFTQGGSAVTIDATASVSSVGLYIVTSTSAVHSVEGDHTVSIGVDSISSFITSAGTVTISAPLVPDGSQSVVTLPSEDVVAGEECEVSVALKDESGVAIAIDTANVTVTFTLDTTVVPRSAVFDSTTEKYIATAALSLAGDYTVSVGVTGTPALIPSAGTITIVPGSISPTHCVVS</sequence>
<dbReference type="InterPro" id="IPR013783">
    <property type="entry name" value="Ig-like_fold"/>
</dbReference>
<feature type="non-terminal residue" evidence="3">
    <location>
        <position position="1131"/>
    </location>
</feature>
<keyword evidence="4" id="KW-1185">Reference proteome</keyword>
<dbReference type="Gene3D" id="2.60.40.10">
    <property type="entry name" value="Immunoglobulins"/>
    <property type="match status" value="4"/>
</dbReference>
<reference evidence="3 4" key="2">
    <citation type="journal article" date="2018" name="PLoS ONE">
        <title>The draft genome of Kipferlia bialata reveals reductive genome evolution in fornicate parasites.</title>
        <authorList>
            <person name="Tanifuji G."/>
            <person name="Takabayashi S."/>
            <person name="Kume K."/>
            <person name="Takagi M."/>
            <person name="Nakayama T."/>
            <person name="Kamikawa R."/>
            <person name="Inagaki Y."/>
            <person name="Hashimoto T."/>
        </authorList>
    </citation>
    <scope>NUCLEOTIDE SEQUENCE [LARGE SCALE GENOMIC DNA]</scope>
    <source>
        <strain evidence="3">NY0173</strain>
    </source>
</reference>
<dbReference type="Proteomes" id="UP000265618">
    <property type="component" value="Unassembled WGS sequence"/>
</dbReference>
<evidence type="ECO:0000313" key="1">
    <source>
        <dbReference type="EMBL" id="GCA62107.1"/>
    </source>
</evidence>
<dbReference type="EMBL" id="BDIP01000176">
    <property type="protein sequence ID" value="GCA62107.1"/>
    <property type="molecule type" value="Genomic_DNA"/>
</dbReference>
<name>A0A391NJT9_9EUKA</name>
<evidence type="ECO:0008006" key="5">
    <source>
        <dbReference type="Google" id="ProtNLM"/>
    </source>
</evidence>
<comment type="caution">
    <text evidence="3">The sequence shown here is derived from an EMBL/GenBank/DDBJ whole genome shotgun (WGS) entry which is preliminary data.</text>
</comment>
<gene>
    <name evidence="1" type="ORF">KIPB_001275</name>
    <name evidence="2" type="ORF">KIPB_001519</name>
    <name evidence="3" type="ORF">KIPB_003084</name>
</gene>
<evidence type="ECO:0000313" key="2">
    <source>
        <dbReference type="EMBL" id="GCA62139.1"/>
    </source>
</evidence>
<evidence type="ECO:0000313" key="3">
    <source>
        <dbReference type="EMBL" id="GCA62374.1"/>
    </source>
</evidence>